<dbReference type="PANTHER" id="PTHR21567">
    <property type="entry name" value="CLASP"/>
    <property type="match status" value="1"/>
</dbReference>
<sequence>MLESPAPPRPPSRPRLGEGGAHACAEDLPAFDHTPSERWLDDVLRRLSLPASDWSAHCEALTALRRVARHAPHLLATPPVLRQAATVAAGLTESPRASVARNALICLNDMLLTYRQQMDPELDRVALACLKKASDASGFLSEEADRTLAALCRSASESRGLSAVLSIAADAKFSKSVKLRVKCIWCFATILPRLGPRALRGASADIDKLVRLLGPSLGDVSSEVRGVARQAAAALQAAVDSPEEFERLLSKNLATRDHAAVRRAVVASSHIDAEAPGSRRHSE</sequence>
<proteinExistence type="predicted"/>
<reference evidence="3" key="1">
    <citation type="submission" date="2023-10" db="EMBL/GenBank/DDBJ databases">
        <authorList>
            <person name="Chen Y."/>
            <person name="Shah S."/>
            <person name="Dougan E. K."/>
            <person name="Thang M."/>
            <person name="Chan C."/>
        </authorList>
    </citation>
    <scope>NUCLEOTIDE SEQUENCE [LARGE SCALE GENOMIC DNA]</scope>
</reference>
<dbReference type="Proteomes" id="UP001189429">
    <property type="component" value="Unassembled WGS sequence"/>
</dbReference>
<dbReference type="SUPFAM" id="SSF48371">
    <property type="entry name" value="ARM repeat"/>
    <property type="match status" value="1"/>
</dbReference>
<comment type="caution">
    <text evidence="3">The sequence shown here is derived from an EMBL/GenBank/DDBJ whole genome shotgun (WGS) entry which is preliminary data.</text>
</comment>
<evidence type="ECO:0000259" key="2">
    <source>
        <dbReference type="SMART" id="SM01349"/>
    </source>
</evidence>
<organism evidence="3 4">
    <name type="scientific">Prorocentrum cordatum</name>
    <dbReference type="NCBI Taxonomy" id="2364126"/>
    <lineage>
        <taxon>Eukaryota</taxon>
        <taxon>Sar</taxon>
        <taxon>Alveolata</taxon>
        <taxon>Dinophyceae</taxon>
        <taxon>Prorocentrales</taxon>
        <taxon>Prorocentraceae</taxon>
        <taxon>Prorocentrum</taxon>
    </lineage>
</organism>
<feature type="compositionally biased region" description="Pro residues" evidence="1">
    <location>
        <begin position="1"/>
        <end position="13"/>
    </location>
</feature>
<feature type="domain" description="TOG" evidence="2">
    <location>
        <begin position="27"/>
        <end position="270"/>
    </location>
</feature>
<keyword evidence="4" id="KW-1185">Reference proteome</keyword>
<dbReference type="Pfam" id="PF12348">
    <property type="entry name" value="CLASP_N"/>
    <property type="match status" value="1"/>
</dbReference>
<evidence type="ECO:0000313" key="4">
    <source>
        <dbReference type="Proteomes" id="UP001189429"/>
    </source>
</evidence>
<dbReference type="InterPro" id="IPR024395">
    <property type="entry name" value="CLASP_N_dom"/>
</dbReference>
<dbReference type="InterPro" id="IPR034085">
    <property type="entry name" value="TOG"/>
</dbReference>
<accession>A0ABN9U214</accession>
<dbReference type="EMBL" id="CAUYUJ010015345">
    <property type="protein sequence ID" value="CAK0852816.1"/>
    <property type="molecule type" value="Genomic_DNA"/>
</dbReference>
<dbReference type="InterPro" id="IPR016024">
    <property type="entry name" value="ARM-type_fold"/>
</dbReference>
<gene>
    <name evidence="3" type="ORF">PCOR1329_LOCUS44482</name>
</gene>
<name>A0ABN9U214_9DINO</name>
<feature type="region of interest" description="Disordered" evidence="1">
    <location>
        <begin position="1"/>
        <end position="21"/>
    </location>
</feature>
<dbReference type="InterPro" id="IPR011989">
    <property type="entry name" value="ARM-like"/>
</dbReference>
<dbReference type="Gene3D" id="1.25.10.10">
    <property type="entry name" value="Leucine-rich Repeat Variant"/>
    <property type="match status" value="1"/>
</dbReference>
<protein>
    <recommendedName>
        <fullName evidence="2">TOG domain-containing protein</fullName>
    </recommendedName>
</protein>
<dbReference type="PANTHER" id="PTHR21567:SF87">
    <property type="entry name" value="CRESCERIN-LIKE PROTEIN CHE-12"/>
    <property type="match status" value="1"/>
</dbReference>
<evidence type="ECO:0000256" key="1">
    <source>
        <dbReference type="SAM" id="MobiDB-lite"/>
    </source>
</evidence>
<evidence type="ECO:0000313" key="3">
    <source>
        <dbReference type="EMBL" id="CAK0852816.1"/>
    </source>
</evidence>
<dbReference type="SMART" id="SM01349">
    <property type="entry name" value="TOG"/>
    <property type="match status" value="1"/>
</dbReference>